<gene>
    <name evidence="4" type="ordered locus">Xcel_0136</name>
</gene>
<feature type="chain" id="PRO_5039376127" evidence="2">
    <location>
        <begin position="34"/>
        <end position="382"/>
    </location>
</feature>
<dbReference type="HOGENOM" id="CLU_043034_0_0_11"/>
<feature type="compositionally biased region" description="Low complexity" evidence="1">
    <location>
        <begin position="64"/>
        <end position="105"/>
    </location>
</feature>
<proteinExistence type="predicted"/>
<organism evidence="4 5">
    <name type="scientific">Xylanimonas cellulosilytica (strain DSM 15894 / JCM 12276 / CECT 5975 / KCTC 9989 / LMG 20990 / NBRC 107835 / XIL07)</name>
    <dbReference type="NCBI Taxonomy" id="446471"/>
    <lineage>
        <taxon>Bacteria</taxon>
        <taxon>Bacillati</taxon>
        <taxon>Actinomycetota</taxon>
        <taxon>Actinomycetes</taxon>
        <taxon>Micrococcales</taxon>
        <taxon>Promicromonosporaceae</taxon>
        <taxon>Xylanimonas</taxon>
    </lineage>
</organism>
<accession>D1BU12</accession>
<dbReference type="SMART" id="SM00894">
    <property type="entry name" value="Excalibur"/>
    <property type="match status" value="1"/>
</dbReference>
<dbReference type="InterPro" id="IPR008613">
    <property type="entry name" value="Excalibur_Ca-bd_domain"/>
</dbReference>
<feature type="domain" description="Excalibur calcium-binding" evidence="3">
    <location>
        <begin position="346"/>
        <end position="382"/>
    </location>
</feature>
<sequence length="382" mass="39199">MHSGGVNAAPAARCRTSPWAVMGRLAVALSLLATGVSCAPAITPDGAASSSASSHLAVTDDRSPTTQPTPQPTSSRAGAAEAEPPAPEASEPAVEAPASEVAADADAARPAEDEPAGTEAASGTALAAVAELTIKGRAPKTGYTRDQFGPAWADVDHNGCDTRNDILNRDLTGVVTRDGTHGCVVLTGTFADPYSGQTIAFQRGQTTSSLVQIDHVVALSDAWQKGAQQWDAETRRQFANDPLNLLAADGSLNAQKGDGDTATWLPPHKAFRCAYVARQVAVKRAYGLWVTQAEHDAMAGVLGACPGEPLPTGGPVTVPPAAAEDVVQELAPAQQPAAPELPTDVYFANCTEARAAGAAPLRLGDPGYRPVMDRDGDGVACE</sequence>
<evidence type="ECO:0000256" key="1">
    <source>
        <dbReference type="SAM" id="MobiDB-lite"/>
    </source>
</evidence>
<reference evidence="4 5" key="2">
    <citation type="journal article" date="2010" name="Stand. Genomic Sci.">
        <title>Complete genome sequence of Xylanimonas cellulosilytica type strain (XIL07).</title>
        <authorList>
            <person name="Foster B."/>
            <person name="Pukall R."/>
            <person name="Abt B."/>
            <person name="Nolan M."/>
            <person name="Glavina Del Rio T."/>
            <person name="Chen F."/>
            <person name="Lucas S."/>
            <person name="Tice H."/>
            <person name="Pitluck S."/>
            <person name="Cheng J.-F."/>
            <person name="Chertkov O."/>
            <person name="Brettin T."/>
            <person name="Han C."/>
            <person name="Detter J.C."/>
            <person name="Bruce D."/>
            <person name="Goodwin L."/>
            <person name="Ivanova N."/>
            <person name="Mavromatis K."/>
            <person name="Pati A."/>
            <person name="Mikhailova N."/>
            <person name="Chen A."/>
            <person name="Palaniappan K."/>
            <person name="Land M."/>
            <person name="Hauser L."/>
            <person name="Chang Y.-J."/>
            <person name="Jeffries C.D."/>
            <person name="Chain P."/>
            <person name="Rohde M."/>
            <person name="Goeker M."/>
            <person name="Bristow J."/>
            <person name="Eisen J.A."/>
            <person name="Markowitz V."/>
            <person name="Hugenholtz P."/>
            <person name="Kyrpides N.C."/>
            <person name="Klenk H.-P."/>
            <person name="Lapidus A."/>
        </authorList>
    </citation>
    <scope>NUCLEOTIDE SEQUENCE [LARGE SCALE GENOMIC DNA]</scope>
    <source>
        <strain evidence="5">DSM 15894 / CECT 5975 / LMG 20990 / XIL07</strain>
    </source>
</reference>
<evidence type="ECO:0000313" key="4">
    <source>
        <dbReference type="EMBL" id="ACZ29176.1"/>
    </source>
</evidence>
<dbReference type="InterPro" id="IPR011089">
    <property type="entry name" value="GmrSD_C"/>
</dbReference>
<dbReference type="STRING" id="446471.Xcel_0136"/>
<feature type="region of interest" description="Disordered" evidence="1">
    <location>
        <begin position="45"/>
        <end position="123"/>
    </location>
</feature>
<keyword evidence="5" id="KW-1185">Reference proteome</keyword>
<feature type="signal peptide" evidence="2">
    <location>
        <begin position="1"/>
        <end position="33"/>
    </location>
</feature>
<evidence type="ECO:0000313" key="5">
    <source>
        <dbReference type="Proteomes" id="UP000002255"/>
    </source>
</evidence>
<protein>
    <submittedName>
        <fullName evidence="4">Excalibur domain protein</fullName>
    </submittedName>
</protein>
<dbReference type="PANTHER" id="PTHR24094:SF15">
    <property type="entry name" value="AMP-DEPENDENT SYNTHETASE_LIGASE DOMAIN-CONTAINING PROTEIN-RELATED"/>
    <property type="match status" value="1"/>
</dbReference>
<keyword evidence="2" id="KW-0732">Signal</keyword>
<dbReference type="eggNOG" id="COG2356">
    <property type="taxonomic scope" value="Bacteria"/>
</dbReference>
<dbReference type="PANTHER" id="PTHR24094">
    <property type="entry name" value="SECRETED PROTEIN"/>
    <property type="match status" value="1"/>
</dbReference>
<dbReference type="KEGG" id="xce:Xcel_0136"/>
<evidence type="ECO:0000259" key="3">
    <source>
        <dbReference type="SMART" id="SM00894"/>
    </source>
</evidence>
<dbReference type="EMBL" id="CP001821">
    <property type="protein sequence ID" value="ACZ29176.1"/>
    <property type="molecule type" value="Genomic_DNA"/>
</dbReference>
<name>D1BU12_XYLCX</name>
<reference evidence="5" key="1">
    <citation type="submission" date="2009-11" db="EMBL/GenBank/DDBJ databases">
        <title>The complete chromosome of Xylanimonas cellulosilytica DSM 15894.</title>
        <authorList>
            <consortium name="US DOE Joint Genome Institute (JGI-PGF)"/>
            <person name="Lucas S."/>
            <person name="Copeland A."/>
            <person name="Lapidus A."/>
            <person name="Glavina del Rio T."/>
            <person name="Dalin E."/>
            <person name="Tice H."/>
            <person name="Bruce D."/>
            <person name="Goodwin L."/>
            <person name="Pitluck S."/>
            <person name="Kyrpides N."/>
            <person name="Mavromatis K."/>
            <person name="Ivanova N."/>
            <person name="Mikhailova N."/>
            <person name="Foster B."/>
            <person name="Clum A."/>
            <person name="Brettin T."/>
            <person name="Detter J.C."/>
            <person name="Han C."/>
            <person name="Larimer F."/>
            <person name="Land M."/>
            <person name="Hauser L."/>
            <person name="Markowitz V."/>
            <person name="Cheng J.F."/>
            <person name="Hugenholtz P."/>
            <person name="Woyke T."/>
            <person name="Wu D."/>
            <person name="Gehrich-Schroeter G."/>
            <person name="Schneider S."/>
            <person name="Pukall S.R."/>
            <person name="Klenk H.P."/>
            <person name="Eisen J.A."/>
        </authorList>
    </citation>
    <scope>NUCLEOTIDE SEQUENCE [LARGE SCALE GENOMIC DNA]</scope>
    <source>
        <strain evidence="5">DSM 15894 / CECT 5975 / LMG 20990 / XIL07</strain>
    </source>
</reference>
<dbReference type="eggNOG" id="COG5479">
    <property type="taxonomic scope" value="Bacteria"/>
</dbReference>
<dbReference type="AlphaFoldDB" id="D1BU12"/>
<evidence type="ECO:0000256" key="2">
    <source>
        <dbReference type="SAM" id="SignalP"/>
    </source>
</evidence>
<dbReference type="Proteomes" id="UP000002255">
    <property type="component" value="Chromosome"/>
</dbReference>
<dbReference type="Pfam" id="PF05901">
    <property type="entry name" value="Excalibur"/>
    <property type="match status" value="1"/>
</dbReference>
<dbReference type="Pfam" id="PF07510">
    <property type="entry name" value="GmrSD_C"/>
    <property type="match status" value="1"/>
</dbReference>